<reference evidence="2 3" key="1">
    <citation type="journal article" date="2021" name="Genome Biol.">
        <title>AFLAP: assembly-free linkage analysis pipeline using k-mers from genome sequencing data.</title>
        <authorList>
            <person name="Fletcher K."/>
            <person name="Zhang L."/>
            <person name="Gil J."/>
            <person name="Han R."/>
            <person name="Cavanaugh K."/>
            <person name="Michelmore R."/>
        </authorList>
    </citation>
    <scope>NUCLEOTIDE SEQUENCE [LARGE SCALE GENOMIC DNA]</scope>
    <source>
        <strain evidence="2 3">SF5</strain>
    </source>
</reference>
<evidence type="ECO:0000256" key="1">
    <source>
        <dbReference type="SAM" id="MobiDB-lite"/>
    </source>
</evidence>
<dbReference type="KEGG" id="blac:94345639"/>
<dbReference type="AlphaFoldDB" id="A0A976FQA1"/>
<proteinExistence type="predicted"/>
<accession>A0A976FQA1</accession>
<dbReference type="EMBL" id="SHOA02000001">
    <property type="protein sequence ID" value="TDH70584.1"/>
    <property type="molecule type" value="Genomic_DNA"/>
</dbReference>
<name>A0A976FQA1_BRELC</name>
<feature type="compositionally biased region" description="Basic residues" evidence="1">
    <location>
        <begin position="1"/>
        <end position="15"/>
    </location>
</feature>
<comment type="caution">
    <text evidence="2">The sequence shown here is derived from an EMBL/GenBank/DDBJ whole genome shotgun (WGS) entry which is preliminary data.</text>
</comment>
<evidence type="ECO:0000313" key="2">
    <source>
        <dbReference type="EMBL" id="TDH70584.1"/>
    </source>
</evidence>
<keyword evidence="3" id="KW-1185">Reference proteome</keyword>
<organism evidence="2 3">
    <name type="scientific">Bremia lactucae</name>
    <name type="common">Lettuce downy mildew</name>
    <dbReference type="NCBI Taxonomy" id="4779"/>
    <lineage>
        <taxon>Eukaryota</taxon>
        <taxon>Sar</taxon>
        <taxon>Stramenopiles</taxon>
        <taxon>Oomycota</taxon>
        <taxon>Peronosporomycetes</taxon>
        <taxon>Peronosporales</taxon>
        <taxon>Peronosporaceae</taxon>
        <taxon>Bremia</taxon>
    </lineage>
</organism>
<dbReference type="Proteomes" id="UP000294530">
    <property type="component" value="Unassembled WGS sequence"/>
</dbReference>
<dbReference type="RefSeq" id="XP_067820083.1">
    <property type="nucleotide sequence ID" value="XM_067959968.1"/>
</dbReference>
<evidence type="ECO:0000313" key="3">
    <source>
        <dbReference type="Proteomes" id="UP000294530"/>
    </source>
</evidence>
<sequence>MRSRSAVKRANRLRGPHPQSPTARQTVRKTKALTENSVYDTDTVRRFNAGYIKCRNSAAFRYEFLSDNFWATCHMMSPKFMVPIEKSVAKRK</sequence>
<gene>
    <name evidence="2" type="ORF">CCR75_001867</name>
</gene>
<feature type="region of interest" description="Disordered" evidence="1">
    <location>
        <begin position="1"/>
        <end position="34"/>
    </location>
</feature>
<dbReference type="GeneID" id="94345639"/>
<protein>
    <submittedName>
        <fullName evidence="2">Uncharacterized protein</fullName>
    </submittedName>
</protein>